<feature type="compositionally biased region" description="Acidic residues" evidence="4">
    <location>
        <begin position="360"/>
        <end position="375"/>
    </location>
</feature>
<accession>A0A1W0AC14</accession>
<feature type="domain" description="HMG box" evidence="5">
    <location>
        <begin position="197"/>
        <end position="259"/>
    </location>
</feature>
<dbReference type="InterPro" id="IPR009071">
    <property type="entry name" value="HMG_box_dom"/>
</dbReference>
<keyword evidence="2" id="KW-0539">Nucleus</keyword>
<dbReference type="PANTHER" id="PTHR48112">
    <property type="entry name" value="HIGH MOBILITY GROUP PROTEIN DSP1"/>
    <property type="match status" value="1"/>
</dbReference>
<proteinExistence type="predicted"/>
<evidence type="ECO:0000256" key="2">
    <source>
        <dbReference type="PROSITE-ProRule" id="PRU00267"/>
    </source>
</evidence>
<comment type="caution">
    <text evidence="6">The sequence shown here is derived from an EMBL/GenBank/DDBJ whole genome shotgun (WGS) entry which is preliminary data.</text>
</comment>
<name>A0A1W0AC14_9STRA</name>
<dbReference type="GO" id="GO:0003677">
    <property type="term" value="F:DNA binding"/>
    <property type="evidence" value="ECO:0007669"/>
    <property type="project" value="UniProtKB-UniRule"/>
</dbReference>
<organism evidence="6 7">
    <name type="scientific">Thraustotheca clavata</name>
    <dbReference type="NCBI Taxonomy" id="74557"/>
    <lineage>
        <taxon>Eukaryota</taxon>
        <taxon>Sar</taxon>
        <taxon>Stramenopiles</taxon>
        <taxon>Oomycota</taxon>
        <taxon>Saprolegniomycetes</taxon>
        <taxon>Saprolegniales</taxon>
        <taxon>Achlyaceae</taxon>
        <taxon>Thraustotheca</taxon>
    </lineage>
</organism>
<feature type="DNA-binding region" description="HMG box" evidence="2">
    <location>
        <begin position="283"/>
        <end position="351"/>
    </location>
</feature>
<feature type="domain" description="HMG box" evidence="5">
    <location>
        <begin position="283"/>
        <end position="351"/>
    </location>
</feature>
<evidence type="ECO:0000256" key="1">
    <source>
        <dbReference type="ARBA" id="ARBA00023125"/>
    </source>
</evidence>
<evidence type="ECO:0000313" key="6">
    <source>
        <dbReference type="EMBL" id="OQS07738.1"/>
    </source>
</evidence>
<keyword evidence="1 2" id="KW-0238">DNA-binding</keyword>
<dbReference type="PANTHER" id="PTHR48112:SF15">
    <property type="entry name" value="HMG BOX DOMAIN-CONTAINING PROTEIN"/>
    <property type="match status" value="1"/>
</dbReference>
<dbReference type="EMBL" id="JNBS01000129">
    <property type="protein sequence ID" value="OQS07738.1"/>
    <property type="molecule type" value="Genomic_DNA"/>
</dbReference>
<feature type="DNA-binding region" description="HMG box" evidence="2">
    <location>
        <begin position="197"/>
        <end position="259"/>
    </location>
</feature>
<sequence length="375" mass="43271">MYRHSIEPNQLEELWMEANTEALALSLSLDPPSTASVVPKKPPSLSEINQLDFYTFADDSFDDGSSTSNTIESNHLEPAQTTYSKIDVTSVRAEMQLLVNQLRLENKQLKIKLKAAETTLSKRNQHFENKHNLKLAAKDKQITQLKRNLDEQSGALRDLQTTVEELTSQLADLKFEMKMMDTAYASERAAWYYNSIALMRSSSYIRDVVKEEMPELSFLEISSEIGRRWAALDENDKKRFVLKADDDKARYQREKEDYLPDPAYETQATKSKAARKKKDPNAPKRALSAYFYFCEEHRPATREANPSKKITEIASLLAEMWRALPEKKRAKYNKLAADAKEKYQEKMQAYKEGLTKHEDEHDDEDMEEDDGEDTE</sequence>
<protein>
    <recommendedName>
        <fullName evidence="5">HMG box domain-containing protein</fullName>
    </recommendedName>
</protein>
<feature type="region of interest" description="Disordered" evidence="4">
    <location>
        <begin position="253"/>
        <end position="282"/>
    </location>
</feature>
<dbReference type="PROSITE" id="PS50118">
    <property type="entry name" value="HMG_BOX_2"/>
    <property type="match status" value="2"/>
</dbReference>
<gene>
    <name evidence="6" type="ORF">THRCLA_00267</name>
</gene>
<feature type="compositionally biased region" description="Basic and acidic residues" evidence="4">
    <location>
        <begin position="346"/>
        <end position="359"/>
    </location>
</feature>
<feature type="region of interest" description="Disordered" evidence="4">
    <location>
        <begin position="346"/>
        <end position="375"/>
    </location>
</feature>
<reference evidence="6 7" key="1">
    <citation type="journal article" date="2014" name="Genome Biol. Evol.">
        <title>The secreted proteins of Achlya hypogyna and Thraustotheca clavata identify the ancestral oomycete secretome and reveal gene acquisitions by horizontal gene transfer.</title>
        <authorList>
            <person name="Misner I."/>
            <person name="Blouin N."/>
            <person name="Leonard G."/>
            <person name="Richards T.A."/>
            <person name="Lane C.E."/>
        </authorList>
    </citation>
    <scope>NUCLEOTIDE SEQUENCE [LARGE SCALE GENOMIC DNA]</scope>
    <source>
        <strain evidence="6 7">ATCC 34112</strain>
    </source>
</reference>
<dbReference type="InterPro" id="IPR036910">
    <property type="entry name" value="HMG_box_dom_sf"/>
</dbReference>
<dbReference type="STRING" id="74557.A0A1W0AC14"/>
<evidence type="ECO:0000313" key="7">
    <source>
        <dbReference type="Proteomes" id="UP000243217"/>
    </source>
</evidence>
<dbReference type="GO" id="GO:0005634">
    <property type="term" value="C:nucleus"/>
    <property type="evidence" value="ECO:0007669"/>
    <property type="project" value="UniProtKB-UniRule"/>
</dbReference>
<dbReference type="Gene3D" id="1.10.30.10">
    <property type="entry name" value="High mobility group box domain"/>
    <property type="match status" value="2"/>
</dbReference>
<evidence type="ECO:0000256" key="4">
    <source>
        <dbReference type="SAM" id="MobiDB-lite"/>
    </source>
</evidence>
<dbReference type="SMART" id="SM00398">
    <property type="entry name" value="HMG"/>
    <property type="match status" value="2"/>
</dbReference>
<dbReference type="PRINTS" id="PR00886">
    <property type="entry name" value="HIGHMOBLTY12"/>
</dbReference>
<feature type="coiled-coil region" evidence="3">
    <location>
        <begin position="92"/>
        <end position="176"/>
    </location>
</feature>
<dbReference type="Proteomes" id="UP000243217">
    <property type="component" value="Unassembled WGS sequence"/>
</dbReference>
<dbReference type="InterPro" id="IPR050342">
    <property type="entry name" value="HMGB"/>
</dbReference>
<dbReference type="SUPFAM" id="SSF47095">
    <property type="entry name" value="HMG-box"/>
    <property type="match status" value="2"/>
</dbReference>
<keyword evidence="7" id="KW-1185">Reference proteome</keyword>
<dbReference type="Pfam" id="PF00505">
    <property type="entry name" value="HMG_box"/>
    <property type="match status" value="2"/>
</dbReference>
<dbReference type="OrthoDB" id="1919336at2759"/>
<evidence type="ECO:0000256" key="3">
    <source>
        <dbReference type="SAM" id="Coils"/>
    </source>
</evidence>
<keyword evidence="3" id="KW-0175">Coiled coil</keyword>
<dbReference type="AlphaFoldDB" id="A0A1W0AC14"/>
<evidence type="ECO:0000259" key="5">
    <source>
        <dbReference type="PROSITE" id="PS50118"/>
    </source>
</evidence>